<dbReference type="AlphaFoldDB" id="A0A7W5GAA2"/>
<evidence type="ECO:0000256" key="2">
    <source>
        <dbReference type="SAM" id="SignalP"/>
    </source>
</evidence>
<organism evidence="3 4">
    <name type="scientific">Paenibacillus endophyticus</name>
    <dbReference type="NCBI Taxonomy" id="1294268"/>
    <lineage>
        <taxon>Bacteria</taxon>
        <taxon>Bacillati</taxon>
        <taxon>Bacillota</taxon>
        <taxon>Bacilli</taxon>
        <taxon>Bacillales</taxon>
        <taxon>Paenibacillaceae</taxon>
        <taxon>Paenibacillus</taxon>
    </lineage>
</organism>
<feature type="chain" id="PRO_5030652040" evidence="2">
    <location>
        <begin position="24"/>
        <end position="177"/>
    </location>
</feature>
<dbReference type="Proteomes" id="UP000518605">
    <property type="component" value="Unassembled WGS sequence"/>
</dbReference>
<evidence type="ECO:0000313" key="4">
    <source>
        <dbReference type="Proteomes" id="UP000518605"/>
    </source>
</evidence>
<dbReference type="RefSeq" id="WP_183562576.1">
    <property type="nucleotide sequence ID" value="NZ_CBCSLB010000005.1"/>
</dbReference>
<comment type="caution">
    <text evidence="3">The sequence shown here is derived from an EMBL/GenBank/DDBJ whole genome shotgun (WGS) entry which is preliminary data.</text>
</comment>
<dbReference type="EMBL" id="JACHXW010000006">
    <property type="protein sequence ID" value="MBB3152545.1"/>
    <property type="molecule type" value="Genomic_DNA"/>
</dbReference>
<keyword evidence="4" id="KW-1185">Reference proteome</keyword>
<reference evidence="3 4" key="1">
    <citation type="submission" date="2020-08" db="EMBL/GenBank/DDBJ databases">
        <title>Genomic Encyclopedia of Type Strains, Phase III (KMG-III): the genomes of soil and plant-associated and newly described type strains.</title>
        <authorList>
            <person name="Whitman W."/>
        </authorList>
    </citation>
    <scope>NUCLEOTIDE SEQUENCE [LARGE SCALE GENOMIC DNA]</scope>
    <source>
        <strain evidence="3 4">CECT 8234</strain>
    </source>
</reference>
<accession>A0A7W5GAA2</accession>
<keyword evidence="3" id="KW-0067">ATP-binding</keyword>
<proteinExistence type="predicted"/>
<dbReference type="GO" id="GO:0004386">
    <property type="term" value="F:helicase activity"/>
    <property type="evidence" value="ECO:0007669"/>
    <property type="project" value="UniProtKB-KW"/>
</dbReference>
<protein>
    <submittedName>
        <fullName evidence="3">ERCC4-related helicase</fullName>
    </submittedName>
</protein>
<keyword evidence="3" id="KW-0347">Helicase</keyword>
<keyword evidence="3" id="KW-0547">Nucleotide-binding</keyword>
<keyword evidence="3" id="KW-0378">Hydrolase</keyword>
<feature type="signal peptide" evidence="2">
    <location>
        <begin position="1"/>
        <end position="23"/>
    </location>
</feature>
<gene>
    <name evidence="3" type="ORF">FHS16_002595</name>
</gene>
<evidence type="ECO:0000256" key="1">
    <source>
        <dbReference type="SAM" id="MobiDB-lite"/>
    </source>
</evidence>
<feature type="region of interest" description="Disordered" evidence="1">
    <location>
        <begin position="145"/>
        <end position="177"/>
    </location>
</feature>
<keyword evidence="2" id="KW-0732">Signal</keyword>
<evidence type="ECO:0000313" key="3">
    <source>
        <dbReference type="EMBL" id="MBB3152545.1"/>
    </source>
</evidence>
<sequence>MFKKWFIPIVSLAVLFSAAPVWASKSLSALPTGLLMAQHPKESDMDQEHKHGKGKMTRKDFEAYRLEKLKEIATYFGIQAEGKTAEQLKKEVEAAKLANKDKWEAFKAEHQAKRLEHLRDIAKEHGIQTEGKTSDQLREELYKLHGGKGKRPHRLEDHDRANQENNEKQQKDKQSQV</sequence>
<feature type="compositionally biased region" description="Basic and acidic residues" evidence="1">
    <location>
        <begin position="154"/>
        <end position="177"/>
    </location>
</feature>
<name>A0A7W5GAA2_9BACL</name>